<sequence>MEGTNEVNEGKDPENNLENQNSEKLMDTGNLAMKKRGKKSNYFFTTQDLLIASILGIMGGFISGLIPFSLLIKTWYPFVGGTQLVSGHHLLWMVIAYGLTGKKRTIFVTATIQGFMNFLFGSSWGIMEVGITLYEGAFLFIGMYLMQLFGESDTKLGWAIAAGIGNLSQVPLFWIITGKIYILHWSLFVMAMMFGFLSGILIAGVLGYLIVERIKKTGVI</sequence>
<feature type="transmembrane region" description="Helical" evidence="2">
    <location>
        <begin position="182"/>
        <end position="211"/>
    </location>
</feature>
<dbReference type="InterPro" id="IPR017195">
    <property type="entry name" value="ABC_thiamin-permease_prd"/>
</dbReference>
<evidence type="ECO:0008006" key="5">
    <source>
        <dbReference type="Google" id="ProtNLM"/>
    </source>
</evidence>
<feature type="transmembrane region" description="Helical" evidence="2">
    <location>
        <begin position="106"/>
        <end position="125"/>
    </location>
</feature>
<feature type="transmembrane region" description="Helical" evidence="2">
    <location>
        <begin position="156"/>
        <end position="176"/>
    </location>
</feature>
<proteinExistence type="predicted"/>
<protein>
    <recommendedName>
        <fullName evidence="5">ECF transporter S component</fullName>
    </recommendedName>
</protein>
<reference evidence="3" key="1">
    <citation type="submission" date="2022-09" db="EMBL/GenBank/DDBJ databases">
        <title>Actin cytoskeleton and complex cell architecture in an #Asgard archaeon.</title>
        <authorList>
            <person name="Ponce Toledo R.I."/>
            <person name="Schleper C."/>
            <person name="Rodrigues Oliveira T."/>
            <person name="Wollweber F."/>
            <person name="Xu J."/>
            <person name="Rittmann S."/>
            <person name="Klingl A."/>
            <person name="Pilhofer M."/>
        </authorList>
    </citation>
    <scope>NUCLEOTIDE SEQUENCE</scope>
    <source>
        <strain evidence="3">B-35</strain>
    </source>
</reference>
<evidence type="ECO:0000256" key="2">
    <source>
        <dbReference type="SAM" id="Phobius"/>
    </source>
</evidence>
<feature type="transmembrane region" description="Helical" evidence="2">
    <location>
        <begin position="78"/>
        <end position="99"/>
    </location>
</feature>
<organism evidence="3 4">
    <name type="scientific">Candidatus Lokiarchaeum ossiferum</name>
    <dbReference type="NCBI Taxonomy" id="2951803"/>
    <lineage>
        <taxon>Archaea</taxon>
        <taxon>Promethearchaeati</taxon>
        <taxon>Promethearchaeota</taxon>
        <taxon>Promethearchaeia</taxon>
        <taxon>Promethearchaeales</taxon>
        <taxon>Promethearchaeaceae</taxon>
        <taxon>Candidatus Lokiarchaeum</taxon>
    </lineage>
</organism>
<dbReference type="Pfam" id="PF09819">
    <property type="entry name" value="ABC_cobalt"/>
    <property type="match status" value="1"/>
</dbReference>
<gene>
    <name evidence="3" type="ORF">NEF87_005002</name>
</gene>
<evidence type="ECO:0000256" key="1">
    <source>
        <dbReference type="SAM" id="MobiDB-lite"/>
    </source>
</evidence>
<dbReference type="EMBL" id="CP104013">
    <property type="protein sequence ID" value="UYP48717.1"/>
    <property type="molecule type" value="Genomic_DNA"/>
</dbReference>
<keyword evidence="2" id="KW-0812">Transmembrane</keyword>
<name>A0ABY6I0S4_9ARCH</name>
<evidence type="ECO:0000313" key="3">
    <source>
        <dbReference type="EMBL" id="UYP48717.1"/>
    </source>
</evidence>
<keyword evidence="4" id="KW-1185">Reference proteome</keyword>
<keyword evidence="2" id="KW-1133">Transmembrane helix</keyword>
<evidence type="ECO:0000313" key="4">
    <source>
        <dbReference type="Proteomes" id="UP001208689"/>
    </source>
</evidence>
<accession>A0ABY6I0S4</accession>
<feature type="region of interest" description="Disordered" evidence="1">
    <location>
        <begin position="1"/>
        <end position="23"/>
    </location>
</feature>
<feature type="transmembrane region" description="Helical" evidence="2">
    <location>
        <begin position="49"/>
        <end position="72"/>
    </location>
</feature>
<dbReference type="Proteomes" id="UP001208689">
    <property type="component" value="Chromosome"/>
</dbReference>
<keyword evidence="2" id="KW-0472">Membrane</keyword>
<feature type="transmembrane region" description="Helical" evidence="2">
    <location>
        <begin position="131"/>
        <end position="149"/>
    </location>
</feature>